<dbReference type="Proteomes" id="UP000438093">
    <property type="component" value="Unassembled WGS sequence"/>
</dbReference>
<proteinExistence type="predicted"/>
<name>A0A6N7RL57_9ACTN</name>
<accession>A0A6N7RL57</accession>
<feature type="transmembrane region" description="Helical" evidence="1">
    <location>
        <begin position="38"/>
        <end position="60"/>
    </location>
</feature>
<sequence length="181" mass="19998">MQRLAGSCDMVRLGKKRHSTCRSPRGVQTLCGQASVEFIVVLPLFLLVVFSIFAVSFSFFERSFATQRLTSLGSELPSNWETLSSEELVKNLLCDDGILDPSKVTVTTASVAIPPPVREDVDPDSVAQALGKTRSTVEMRTLEVQADVSYTYRDLLSLGNTTNMTGHVERTYLIGQKYEIT</sequence>
<evidence type="ECO:0000259" key="2">
    <source>
        <dbReference type="Pfam" id="PF07811"/>
    </source>
</evidence>
<gene>
    <name evidence="3" type="ORF">GJG86_03970</name>
</gene>
<evidence type="ECO:0000313" key="3">
    <source>
        <dbReference type="EMBL" id="MRX81651.1"/>
    </source>
</evidence>
<organism evidence="3 4">
    <name type="scientific">Eggerthella guodeyinii</name>
    <dbReference type="NCBI Taxonomy" id="2690837"/>
    <lineage>
        <taxon>Bacteria</taxon>
        <taxon>Bacillati</taxon>
        <taxon>Actinomycetota</taxon>
        <taxon>Coriobacteriia</taxon>
        <taxon>Eggerthellales</taxon>
        <taxon>Eggerthellaceae</taxon>
        <taxon>Eggerthella</taxon>
    </lineage>
</organism>
<keyword evidence="4" id="KW-1185">Reference proteome</keyword>
<feature type="domain" description="TadE-like" evidence="2">
    <location>
        <begin position="32"/>
        <end position="64"/>
    </location>
</feature>
<evidence type="ECO:0000313" key="4">
    <source>
        <dbReference type="Proteomes" id="UP000438093"/>
    </source>
</evidence>
<protein>
    <recommendedName>
        <fullName evidence="2">TadE-like domain-containing protein</fullName>
    </recommendedName>
</protein>
<dbReference type="EMBL" id="VTFY01000002">
    <property type="protein sequence ID" value="MRX81651.1"/>
    <property type="molecule type" value="Genomic_DNA"/>
</dbReference>
<dbReference type="InterPro" id="IPR012495">
    <property type="entry name" value="TadE-like_dom"/>
</dbReference>
<keyword evidence="1" id="KW-0472">Membrane</keyword>
<keyword evidence="1" id="KW-1133">Transmembrane helix</keyword>
<keyword evidence="1" id="KW-0812">Transmembrane</keyword>
<comment type="caution">
    <text evidence="3">The sequence shown here is derived from an EMBL/GenBank/DDBJ whole genome shotgun (WGS) entry which is preliminary data.</text>
</comment>
<evidence type="ECO:0000256" key="1">
    <source>
        <dbReference type="SAM" id="Phobius"/>
    </source>
</evidence>
<dbReference type="AlphaFoldDB" id="A0A6N7RL57"/>
<reference evidence="4" key="1">
    <citation type="submission" date="2019-08" db="EMBL/GenBank/DDBJ databases">
        <title>Arthrobacter sp. nov., isolated from plateau pika and Tibetan wild ass.</title>
        <authorList>
            <person name="Ge Y."/>
        </authorList>
    </citation>
    <scope>NUCLEOTIDE SEQUENCE [LARGE SCALE GENOMIC DNA]</scope>
    <source>
        <strain evidence="4">HF-4214</strain>
    </source>
</reference>
<dbReference type="Pfam" id="PF07811">
    <property type="entry name" value="TadE"/>
    <property type="match status" value="1"/>
</dbReference>